<dbReference type="EMBL" id="JAFBMS010000072">
    <property type="protein sequence ID" value="KAG9338171.1"/>
    <property type="molecule type" value="Genomic_DNA"/>
</dbReference>
<sequence>MRAEVGRLKASLQAGQEGTDIAVLLKDMETSCGDIQQFCKKIRRRMPGTDAPGIPAALRFGQSVSEALEDSQKQLGKVVAVLKEVAAAGALTIAPMAEQEGVSALKLEDLVSKAAEQIYSSLDASALECLRQSCKVVIATMNKIATAMQEGEYDADKTQSTTRPPVELRAAALRAEIMDAEGLGLKLEDREIDIRELKKSLKMKLLVLGEANVRLSLLEKKLDTASKDADERVERIQAKLDESQSLLAKKQKEFEETMDTLQADIDQLESEKAELKQRLNNQTKMTIESVRGPPPSSIASVAMAATGGEPHRTFLWGGADFISAILFLGSTFHAVCGMGRVLLTGYFLHFHFPLIIQNYAYESVFNCNTFNNAFILLIFNPTFLSS</sequence>
<dbReference type="GO" id="GO:0030286">
    <property type="term" value="C:dynein complex"/>
    <property type="evidence" value="ECO:0007669"/>
    <property type="project" value="UniProtKB-KW"/>
</dbReference>
<evidence type="ECO:0000256" key="7">
    <source>
        <dbReference type="SAM" id="Coils"/>
    </source>
</evidence>
<comment type="caution">
    <text evidence="8">The sequence shown here is derived from an EMBL/GenBank/DDBJ whole genome shotgun (WGS) entry which is preliminary data.</text>
</comment>
<evidence type="ECO:0000256" key="2">
    <source>
        <dbReference type="ARBA" id="ARBA00022490"/>
    </source>
</evidence>
<name>A0A8T2NGX7_9TELE</name>
<evidence type="ECO:0000313" key="9">
    <source>
        <dbReference type="Proteomes" id="UP000824540"/>
    </source>
</evidence>
<keyword evidence="4" id="KW-0243">Dynein</keyword>
<dbReference type="PANTHER" id="PTHR18916:SF6">
    <property type="entry name" value="DYNACTIN SUBUNIT 1"/>
    <property type="match status" value="1"/>
</dbReference>
<dbReference type="GO" id="GO:0000776">
    <property type="term" value="C:kinetochore"/>
    <property type="evidence" value="ECO:0007669"/>
    <property type="project" value="TreeGrafter"/>
</dbReference>
<keyword evidence="6" id="KW-0206">Cytoskeleton</keyword>
<dbReference type="AlphaFoldDB" id="A0A8T2NGX7"/>
<proteinExistence type="predicted"/>
<keyword evidence="5 7" id="KW-0175">Coiled coil</keyword>
<dbReference type="Proteomes" id="UP000824540">
    <property type="component" value="Unassembled WGS sequence"/>
</dbReference>
<evidence type="ECO:0000256" key="5">
    <source>
        <dbReference type="ARBA" id="ARBA00023054"/>
    </source>
</evidence>
<reference evidence="8" key="1">
    <citation type="thesis" date="2021" institute="BYU ScholarsArchive" country="Provo, UT, USA">
        <title>Applications of and Algorithms for Genome Assembly and Genomic Analyses with an Emphasis on Marine Teleosts.</title>
        <authorList>
            <person name="Pickett B.D."/>
        </authorList>
    </citation>
    <scope>NUCLEOTIDE SEQUENCE</scope>
    <source>
        <strain evidence="8">HI-2016</strain>
    </source>
</reference>
<dbReference type="GO" id="GO:0005874">
    <property type="term" value="C:microtubule"/>
    <property type="evidence" value="ECO:0007669"/>
    <property type="project" value="UniProtKB-KW"/>
</dbReference>
<evidence type="ECO:0000256" key="4">
    <source>
        <dbReference type="ARBA" id="ARBA00023017"/>
    </source>
</evidence>
<evidence type="ECO:0000256" key="3">
    <source>
        <dbReference type="ARBA" id="ARBA00022701"/>
    </source>
</evidence>
<dbReference type="GO" id="GO:0007097">
    <property type="term" value="P:nuclear migration"/>
    <property type="evidence" value="ECO:0007669"/>
    <property type="project" value="TreeGrafter"/>
</dbReference>
<comment type="subcellular location">
    <subcellularLocation>
        <location evidence="1">Cytoplasm</location>
        <location evidence="1">Cytoskeleton</location>
    </subcellularLocation>
</comment>
<accession>A0A8T2NGX7</accession>
<feature type="coiled-coil region" evidence="7">
    <location>
        <begin position="208"/>
        <end position="285"/>
    </location>
</feature>
<keyword evidence="3" id="KW-0493">Microtubule</keyword>
<evidence type="ECO:0000256" key="6">
    <source>
        <dbReference type="ARBA" id="ARBA00023212"/>
    </source>
</evidence>
<dbReference type="GO" id="GO:0000922">
    <property type="term" value="C:spindle pole"/>
    <property type="evidence" value="ECO:0007669"/>
    <property type="project" value="TreeGrafter"/>
</dbReference>
<gene>
    <name evidence="8" type="ORF">JZ751_027040</name>
</gene>
<dbReference type="OrthoDB" id="8948618at2759"/>
<dbReference type="GO" id="GO:0000132">
    <property type="term" value="P:establishment of mitotic spindle orientation"/>
    <property type="evidence" value="ECO:0007669"/>
    <property type="project" value="TreeGrafter"/>
</dbReference>
<evidence type="ECO:0000256" key="1">
    <source>
        <dbReference type="ARBA" id="ARBA00004245"/>
    </source>
</evidence>
<protein>
    <submittedName>
        <fullName evidence="8">Uncharacterized protein</fullName>
    </submittedName>
</protein>
<dbReference type="PANTHER" id="PTHR18916">
    <property type="entry name" value="DYNACTIN 1-RELATED MICROTUBULE-BINDING"/>
    <property type="match status" value="1"/>
</dbReference>
<dbReference type="GO" id="GO:0030424">
    <property type="term" value="C:axon"/>
    <property type="evidence" value="ECO:0007669"/>
    <property type="project" value="TreeGrafter"/>
</dbReference>
<keyword evidence="9" id="KW-1185">Reference proteome</keyword>
<organism evidence="8 9">
    <name type="scientific">Albula glossodonta</name>
    <name type="common">roundjaw bonefish</name>
    <dbReference type="NCBI Taxonomy" id="121402"/>
    <lineage>
        <taxon>Eukaryota</taxon>
        <taxon>Metazoa</taxon>
        <taxon>Chordata</taxon>
        <taxon>Craniata</taxon>
        <taxon>Vertebrata</taxon>
        <taxon>Euteleostomi</taxon>
        <taxon>Actinopterygii</taxon>
        <taxon>Neopterygii</taxon>
        <taxon>Teleostei</taxon>
        <taxon>Albuliformes</taxon>
        <taxon>Albulidae</taxon>
        <taxon>Albula</taxon>
    </lineage>
</organism>
<evidence type="ECO:0000313" key="8">
    <source>
        <dbReference type="EMBL" id="KAG9338171.1"/>
    </source>
</evidence>
<keyword evidence="2" id="KW-0963">Cytoplasm</keyword>